<gene>
    <name evidence="3" type="ORF">ACHAW5_004820</name>
</gene>
<dbReference type="Proteomes" id="UP001530315">
    <property type="component" value="Unassembled WGS sequence"/>
</dbReference>
<dbReference type="PANTHER" id="PTHR47942">
    <property type="entry name" value="TETRATRICOPEPTIDE REPEAT (TPR)-LIKE SUPERFAMILY PROTEIN-RELATED"/>
    <property type="match status" value="1"/>
</dbReference>
<evidence type="ECO:0000256" key="2">
    <source>
        <dbReference type="SAM" id="MobiDB-lite"/>
    </source>
</evidence>
<feature type="region of interest" description="Disordered" evidence="2">
    <location>
        <begin position="240"/>
        <end position="265"/>
    </location>
</feature>
<name>A0ABD3MUS4_9STRA</name>
<dbReference type="Gene3D" id="1.25.40.10">
    <property type="entry name" value="Tetratricopeptide repeat domain"/>
    <property type="match status" value="4"/>
</dbReference>
<dbReference type="Pfam" id="PF01535">
    <property type="entry name" value="PPR"/>
    <property type="match status" value="1"/>
</dbReference>
<feature type="compositionally biased region" description="Acidic residues" evidence="2">
    <location>
        <begin position="56"/>
        <end position="73"/>
    </location>
</feature>
<evidence type="ECO:0000313" key="4">
    <source>
        <dbReference type="Proteomes" id="UP001530315"/>
    </source>
</evidence>
<feature type="region of interest" description="Disordered" evidence="2">
    <location>
        <begin position="50"/>
        <end position="76"/>
    </location>
</feature>
<keyword evidence="4" id="KW-1185">Reference proteome</keyword>
<evidence type="ECO:0000256" key="1">
    <source>
        <dbReference type="ARBA" id="ARBA00022737"/>
    </source>
</evidence>
<dbReference type="Pfam" id="PF13812">
    <property type="entry name" value="PPR_3"/>
    <property type="match status" value="1"/>
</dbReference>
<dbReference type="PANTHER" id="PTHR47942:SF63">
    <property type="entry name" value="PENTATRICOPEPTIDE REPEAT-CONTAINING PROTEIN"/>
    <property type="match status" value="1"/>
</dbReference>
<accession>A0ABD3MUS4</accession>
<feature type="compositionally biased region" description="Basic and acidic residues" evidence="2">
    <location>
        <begin position="240"/>
        <end position="261"/>
    </location>
</feature>
<evidence type="ECO:0000313" key="3">
    <source>
        <dbReference type="EMBL" id="KAL3767427.1"/>
    </source>
</evidence>
<keyword evidence="1" id="KW-0677">Repeat</keyword>
<dbReference type="AlphaFoldDB" id="A0ABD3MUS4"/>
<sequence>MGSGALLSGSPFSSSMAAATAGGRGIRIGRIGSIGARGNGDVAAEYLSAVRGGREDGDEQREEDDSADRDGEIEMTTWSSKDRRRYDKAVVIFNAALAAYAKLSSSASGVRPEVRREMVQSAERLLLEVAGRRGTIDADEGPPTPSTILMRVQPDVVSFNTTMKAWSEFSPKQRTVRRTGGGGRASSDEHDEDPSDRYVGTATAERTEGILALMQELWDEERSDRTTLRSVRAAWEGGRHGEDELAAADDSRHDERGERHAPPPVFRAIAPNASSYNSVLKAWSRCSDPDAPIRALGVYRSMISRNNVACSARDSLVRGRPSREGDIALPDSRTFVLLLQSLRNLPASIGFRDALDTVECIIDSTKRWDEQIRWSLENNLVLSSDRGNAQANRPIFNVFSYNTLIKTLSQLPNSWEESHECCLRIDDIIEGMDFGASSVRANAVTAWMKCAAHAGEDKERLQLCATKSGFHIDSFMDSTKSITGNYLHESLLIQAVSDAISLYGRAGMPSKADELVRRAKSRNAHNLGTLSTVIDALCENGLKDIVHVDKAKQYLLDFEVEKMRMSRLLVSPDMKYTKMYNAVIAGYLDCDMKKRGLEQAEALLEHMISSHESNPRHIARPNTTSFARVMSSLSQRGDNSHRLEVLLKKMEALNHRRKSVKNSKDAELVANVVPNIVCYNTLLKAYARSNDDEALQSAMKLLGRMEADPDIKPDNISNSYILALLSRKNDADVSGTTSSCETMKRVSHGLTSLDLESLRFDDLNLNGRNDPTSKSFNSIMNGKIVCMFTTDAQYFQGDSHIMVSTSGFLVHATTGTVEGAEKGAALLSKLEEMHRSGESGFKPDIILYNKLINAWRLCEQSKQDESISPAEKAEEILDAICKRCEVGGGEEELRPNDVSFSLVIHAWCKSNRTDAPERAEKILRRKEEFAEKFSKITIMPMDYSPIISKWKEDPERATLLFEDILRRYGDSEERSRPTTETLNALLDVYAKFHRRDQAEKAEICLANMKRSHDEGRGCILPDVVSYRSVIDAWIRSWDRHSPRRVYALVNEMIRLHAYEGRDDLRPDANAFNLILKACSHAPAMWGRGNDNAAEELGEDGHPIAIANRTFAILRGKNEYGATATHATYSFMFNTYRQHMDFRDSRYPTLMRNLWRHCCRDGLVSQFSLDSFRASVLEQDFWQGIGGRDKFEIINAEDVTVKDLPAEWSRNVSPLNRPRRHESIN</sequence>
<dbReference type="InterPro" id="IPR051222">
    <property type="entry name" value="PPR/CCM1_RNA-binding"/>
</dbReference>
<feature type="region of interest" description="Disordered" evidence="2">
    <location>
        <begin position="170"/>
        <end position="199"/>
    </location>
</feature>
<dbReference type="InterPro" id="IPR002885">
    <property type="entry name" value="PPR_rpt"/>
</dbReference>
<organism evidence="3 4">
    <name type="scientific">Stephanodiscus triporus</name>
    <dbReference type="NCBI Taxonomy" id="2934178"/>
    <lineage>
        <taxon>Eukaryota</taxon>
        <taxon>Sar</taxon>
        <taxon>Stramenopiles</taxon>
        <taxon>Ochrophyta</taxon>
        <taxon>Bacillariophyta</taxon>
        <taxon>Coscinodiscophyceae</taxon>
        <taxon>Thalassiosirophycidae</taxon>
        <taxon>Stephanodiscales</taxon>
        <taxon>Stephanodiscaceae</taxon>
        <taxon>Stephanodiscus</taxon>
    </lineage>
</organism>
<proteinExistence type="predicted"/>
<dbReference type="InterPro" id="IPR011990">
    <property type="entry name" value="TPR-like_helical_dom_sf"/>
</dbReference>
<reference evidence="3 4" key="1">
    <citation type="submission" date="2024-10" db="EMBL/GenBank/DDBJ databases">
        <title>Updated reference genomes for cyclostephanoid diatoms.</title>
        <authorList>
            <person name="Roberts W.R."/>
            <person name="Alverson A.J."/>
        </authorList>
    </citation>
    <scope>NUCLEOTIDE SEQUENCE [LARGE SCALE GENOMIC DNA]</scope>
    <source>
        <strain evidence="3 4">AJA276-08</strain>
    </source>
</reference>
<dbReference type="EMBL" id="JALLAZ020001703">
    <property type="protein sequence ID" value="KAL3767427.1"/>
    <property type="molecule type" value="Genomic_DNA"/>
</dbReference>
<protein>
    <submittedName>
        <fullName evidence="3">Uncharacterized protein</fullName>
    </submittedName>
</protein>
<comment type="caution">
    <text evidence="3">The sequence shown here is derived from an EMBL/GenBank/DDBJ whole genome shotgun (WGS) entry which is preliminary data.</text>
</comment>